<dbReference type="RefSeq" id="WP_188779916.1">
    <property type="nucleotide sequence ID" value="NZ_BMKQ01000001.1"/>
</dbReference>
<gene>
    <name evidence="2" type="ORF">GCM10011519_23280</name>
</gene>
<reference evidence="2" key="2">
    <citation type="submission" date="2020-09" db="EMBL/GenBank/DDBJ databases">
        <authorList>
            <person name="Sun Q."/>
            <person name="Zhou Y."/>
        </authorList>
    </citation>
    <scope>NUCLEOTIDE SEQUENCE</scope>
    <source>
        <strain evidence="2">CGMCC 1.16067</strain>
    </source>
</reference>
<dbReference type="Proteomes" id="UP000649179">
    <property type="component" value="Unassembled WGS sequence"/>
</dbReference>
<evidence type="ECO:0000313" key="3">
    <source>
        <dbReference type="Proteomes" id="UP000649179"/>
    </source>
</evidence>
<sequence>MRFVLDQDVDAALVTTLVASGHEAWTVAAAGIPDAADDDVSVYAAAKDAVVVTHDIEFSARRRKNPHGRHVQLGCPEPDAVDLVGACIDELASAIEPFSDIFVYVSKDGIKTHLRWT</sequence>
<evidence type="ECO:0000259" key="1">
    <source>
        <dbReference type="Pfam" id="PF18480"/>
    </source>
</evidence>
<accession>A0A917BLI3</accession>
<keyword evidence="3" id="KW-1185">Reference proteome</keyword>
<organism evidence="2 3">
    <name type="scientific">Marmoricola endophyticus</name>
    <dbReference type="NCBI Taxonomy" id="2040280"/>
    <lineage>
        <taxon>Bacteria</taxon>
        <taxon>Bacillati</taxon>
        <taxon>Actinomycetota</taxon>
        <taxon>Actinomycetes</taxon>
        <taxon>Propionibacteriales</taxon>
        <taxon>Nocardioidaceae</taxon>
        <taxon>Marmoricola</taxon>
    </lineage>
</organism>
<comment type="caution">
    <text evidence="2">The sequence shown here is derived from an EMBL/GenBank/DDBJ whole genome shotgun (WGS) entry which is preliminary data.</text>
</comment>
<proteinExistence type="predicted"/>
<name>A0A917BLI3_9ACTN</name>
<feature type="domain" description="DUF5615" evidence="1">
    <location>
        <begin position="1"/>
        <end position="68"/>
    </location>
</feature>
<protein>
    <recommendedName>
        <fullName evidence="1">DUF5615 domain-containing protein</fullName>
    </recommendedName>
</protein>
<dbReference type="InterPro" id="IPR041049">
    <property type="entry name" value="DUF5615"/>
</dbReference>
<dbReference type="EMBL" id="BMKQ01000001">
    <property type="protein sequence ID" value="GGF48590.1"/>
    <property type="molecule type" value="Genomic_DNA"/>
</dbReference>
<reference evidence="2" key="1">
    <citation type="journal article" date="2014" name="Int. J. Syst. Evol. Microbiol.">
        <title>Complete genome sequence of Corynebacterium casei LMG S-19264T (=DSM 44701T), isolated from a smear-ripened cheese.</title>
        <authorList>
            <consortium name="US DOE Joint Genome Institute (JGI-PGF)"/>
            <person name="Walter F."/>
            <person name="Albersmeier A."/>
            <person name="Kalinowski J."/>
            <person name="Ruckert C."/>
        </authorList>
    </citation>
    <scope>NUCLEOTIDE SEQUENCE</scope>
    <source>
        <strain evidence="2">CGMCC 1.16067</strain>
    </source>
</reference>
<evidence type="ECO:0000313" key="2">
    <source>
        <dbReference type="EMBL" id="GGF48590.1"/>
    </source>
</evidence>
<dbReference type="AlphaFoldDB" id="A0A917BLI3"/>
<dbReference type="Pfam" id="PF18480">
    <property type="entry name" value="DUF5615"/>
    <property type="match status" value="1"/>
</dbReference>